<reference evidence="2 3" key="1">
    <citation type="submission" date="2019-02" db="EMBL/GenBank/DDBJ databases">
        <title>Deep-cultivation of Planctomycetes and their phenomic and genomic characterization uncovers novel biology.</title>
        <authorList>
            <person name="Wiegand S."/>
            <person name="Jogler M."/>
            <person name="Boedeker C."/>
            <person name="Pinto D."/>
            <person name="Vollmers J."/>
            <person name="Rivas-Marin E."/>
            <person name="Kohn T."/>
            <person name="Peeters S.H."/>
            <person name="Heuer A."/>
            <person name="Rast P."/>
            <person name="Oberbeckmann S."/>
            <person name="Bunk B."/>
            <person name="Jeske O."/>
            <person name="Meyerdierks A."/>
            <person name="Storesund J.E."/>
            <person name="Kallscheuer N."/>
            <person name="Luecker S."/>
            <person name="Lage O.M."/>
            <person name="Pohl T."/>
            <person name="Merkel B.J."/>
            <person name="Hornburger P."/>
            <person name="Mueller R.-W."/>
            <person name="Bruemmer F."/>
            <person name="Labrenz M."/>
            <person name="Spormann A.M."/>
            <person name="Op den Camp H."/>
            <person name="Overmann J."/>
            <person name="Amann R."/>
            <person name="Jetten M.S.M."/>
            <person name="Mascher T."/>
            <person name="Medema M.H."/>
            <person name="Devos D.P."/>
            <person name="Kaster A.-K."/>
            <person name="Ovreas L."/>
            <person name="Rohde M."/>
            <person name="Galperin M.Y."/>
            <person name="Jogler C."/>
        </authorList>
    </citation>
    <scope>NUCLEOTIDE SEQUENCE [LARGE SCALE GENOMIC DNA]</scope>
    <source>
        <strain evidence="2 3">Pan241w</strain>
    </source>
</reference>
<dbReference type="RefSeq" id="WP_145216103.1">
    <property type="nucleotide sequence ID" value="NZ_CP036269.1"/>
</dbReference>
<feature type="signal peptide" evidence="1">
    <location>
        <begin position="1"/>
        <end position="21"/>
    </location>
</feature>
<gene>
    <name evidence="2" type="ORF">Pan241w_26870</name>
</gene>
<feature type="chain" id="PRO_5021801235" evidence="1">
    <location>
        <begin position="22"/>
        <end position="506"/>
    </location>
</feature>
<evidence type="ECO:0000313" key="3">
    <source>
        <dbReference type="Proteomes" id="UP000317171"/>
    </source>
</evidence>
<dbReference type="OrthoDB" id="210667at2"/>
<dbReference type="KEGG" id="gaz:Pan241w_26870"/>
<proteinExistence type="predicted"/>
<evidence type="ECO:0000256" key="1">
    <source>
        <dbReference type="SAM" id="SignalP"/>
    </source>
</evidence>
<keyword evidence="3" id="KW-1185">Reference proteome</keyword>
<dbReference type="AlphaFoldDB" id="A0A517RFF5"/>
<dbReference type="EMBL" id="CP036269">
    <property type="protein sequence ID" value="QDT42601.1"/>
    <property type="molecule type" value="Genomic_DNA"/>
</dbReference>
<organism evidence="2 3">
    <name type="scientific">Gimesia alba</name>
    <dbReference type="NCBI Taxonomy" id="2527973"/>
    <lineage>
        <taxon>Bacteria</taxon>
        <taxon>Pseudomonadati</taxon>
        <taxon>Planctomycetota</taxon>
        <taxon>Planctomycetia</taxon>
        <taxon>Planctomycetales</taxon>
        <taxon>Planctomycetaceae</taxon>
        <taxon>Gimesia</taxon>
    </lineage>
</organism>
<name>A0A517RFF5_9PLAN</name>
<accession>A0A517RFF5</accession>
<sequence length="506" mass="57922" precursor="true">MVRYYALLLSMVVCTPHFSLAADYFQIHVIDAETERGIPLVELETVNQILHVTDSNGIVAFDEPGLMNQEVYFYIRSHGYTYPQDGFGFTGKKLKVTPGGKAVLKMQRVNVARRLYRVTGGGIYRDSLLVGVPFPLKEPVLNGRVLGSDSVVNTLFKNKVYWFWGDTNKPEYPLGNFDVPGAVSELPARGRLRIQQGVNLKYFLDETGFAKKTCAMPGEGPTWIDALVTLKVESGTERMFAKYVKVKAPLTVYERGLVEFNDALKQFEKRKVFDFDAPLYPVGHPVKYKMEGVEYVLFGLAAPLTRVPATPDALTNLPEYETYTYLKPGAGTEEWAVDRDAEGQLRYQWRKNLPPLSYDLEQKLIQRGEIAAEEGYFYLRDIETKQAIQIHNSSVAWNPYRKKWTMIASQKFGTSVLGEIWYSEAESPLGPWKWARKIVTHHKYSFYNPKQHPMFAEENGRLLYFEGTYTTLFSGNDVKTPRYDYNQIMYQLDLSDPRLAPELFQQ</sequence>
<evidence type="ECO:0000313" key="2">
    <source>
        <dbReference type="EMBL" id="QDT42601.1"/>
    </source>
</evidence>
<keyword evidence="1" id="KW-0732">Signal</keyword>
<protein>
    <submittedName>
        <fullName evidence="2">Uncharacterized protein</fullName>
    </submittedName>
</protein>
<dbReference type="Proteomes" id="UP000317171">
    <property type="component" value="Chromosome"/>
</dbReference>